<accession>A0A6A5YT34</accession>
<dbReference type="OrthoDB" id="3798049at2759"/>
<keyword evidence="7" id="KW-0479">Metal-binding</keyword>
<evidence type="ECO:0000256" key="3">
    <source>
        <dbReference type="ARBA" id="ARBA00005300"/>
    </source>
</evidence>
<organism evidence="13 14">
    <name type="scientific">Lophiotrema nucula</name>
    <dbReference type="NCBI Taxonomy" id="690887"/>
    <lineage>
        <taxon>Eukaryota</taxon>
        <taxon>Fungi</taxon>
        <taxon>Dikarya</taxon>
        <taxon>Ascomycota</taxon>
        <taxon>Pezizomycotina</taxon>
        <taxon>Dothideomycetes</taxon>
        <taxon>Pleosporomycetidae</taxon>
        <taxon>Pleosporales</taxon>
        <taxon>Lophiotremataceae</taxon>
        <taxon>Lophiotrema</taxon>
    </lineage>
</organism>
<feature type="domain" description="Ribonuclease H1 N-terminal" evidence="12">
    <location>
        <begin position="91"/>
        <end position="133"/>
    </location>
</feature>
<dbReference type="PANTHER" id="PTHR10642:SF26">
    <property type="entry name" value="RIBONUCLEASE H1"/>
    <property type="match status" value="1"/>
</dbReference>
<comment type="similarity">
    <text evidence="3">Belongs to the RNase H family.</text>
</comment>
<evidence type="ECO:0000256" key="6">
    <source>
        <dbReference type="ARBA" id="ARBA00022722"/>
    </source>
</evidence>
<dbReference type="InterPro" id="IPR011320">
    <property type="entry name" value="RNase_H1_N"/>
</dbReference>
<evidence type="ECO:0000256" key="9">
    <source>
        <dbReference type="ARBA" id="ARBA00022801"/>
    </source>
</evidence>
<keyword evidence="8" id="KW-0255">Endonuclease</keyword>
<proteinExistence type="inferred from homology"/>
<dbReference type="InterPro" id="IPR050092">
    <property type="entry name" value="RNase_H"/>
</dbReference>
<keyword evidence="14" id="KW-1185">Reference proteome</keyword>
<evidence type="ECO:0000259" key="12">
    <source>
        <dbReference type="Pfam" id="PF01693"/>
    </source>
</evidence>
<dbReference type="Pfam" id="PF01693">
    <property type="entry name" value="Cauli_VI"/>
    <property type="match status" value="2"/>
</dbReference>
<protein>
    <recommendedName>
        <fullName evidence="5">Ribonuclease H</fullName>
        <ecNumber evidence="4">3.1.26.4</ecNumber>
    </recommendedName>
</protein>
<evidence type="ECO:0000313" key="14">
    <source>
        <dbReference type="Proteomes" id="UP000799770"/>
    </source>
</evidence>
<gene>
    <name evidence="13" type="ORF">BDV96DRAFT_604966</name>
</gene>
<evidence type="ECO:0000256" key="1">
    <source>
        <dbReference type="ARBA" id="ARBA00001946"/>
    </source>
</evidence>
<evidence type="ECO:0000256" key="4">
    <source>
        <dbReference type="ARBA" id="ARBA00012180"/>
    </source>
</evidence>
<dbReference type="PANTHER" id="PTHR10642">
    <property type="entry name" value="RIBONUCLEASE H1"/>
    <property type="match status" value="1"/>
</dbReference>
<dbReference type="InterPro" id="IPR009027">
    <property type="entry name" value="Ribosomal_bL9/RNase_H1_N"/>
</dbReference>
<evidence type="ECO:0000313" key="13">
    <source>
        <dbReference type="EMBL" id="KAF2109238.1"/>
    </source>
</evidence>
<keyword evidence="10" id="KW-0460">Magnesium</keyword>
<dbReference type="GO" id="GO:0004523">
    <property type="term" value="F:RNA-DNA hybrid ribonuclease activity"/>
    <property type="evidence" value="ECO:0007669"/>
    <property type="project" value="UniProtKB-EC"/>
</dbReference>
<comment type="cofactor">
    <cofactor evidence="1">
        <name>Mg(2+)</name>
        <dbReference type="ChEBI" id="CHEBI:18420"/>
    </cofactor>
</comment>
<feature type="domain" description="Ribonuclease H1 N-terminal" evidence="12">
    <location>
        <begin position="173"/>
        <end position="215"/>
    </location>
</feature>
<dbReference type="EMBL" id="ML977343">
    <property type="protein sequence ID" value="KAF2109238.1"/>
    <property type="molecule type" value="Genomic_DNA"/>
</dbReference>
<evidence type="ECO:0000256" key="2">
    <source>
        <dbReference type="ARBA" id="ARBA00004065"/>
    </source>
</evidence>
<dbReference type="AlphaFoldDB" id="A0A6A5YT34"/>
<dbReference type="GO" id="GO:0046872">
    <property type="term" value="F:metal ion binding"/>
    <property type="evidence" value="ECO:0007669"/>
    <property type="project" value="UniProtKB-KW"/>
</dbReference>
<dbReference type="FunFam" id="3.40.970.10:FF:000002">
    <property type="entry name" value="Ribonuclease H"/>
    <property type="match status" value="1"/>
</dbReference>
<sequence>MVPGFLSSFFGAFLGGQSRHVTPPQKAERQQKPLEAPARGPEQPHIVAQSLEPIDNGKQWSNTTIRASGIGNAEQSSGGNKKRWLVEGQGFHAVKVGRKPGIYASWPAAKKQTNGYSGALHQKFDTLSEAEAFMEIEEEEELAEKEEEMDVVEVKIKQEQPDLSVIASNQVGKYYAVKRGRKPGIYTSWSDAQPQVWGFSRPRHKSFPTLEEAQELMAAGPVSRPSPWNRKRSVAEAPWEAKRRKVFAMATTSVEVEEIQGTTYSGRTQRGRKTEVIYIED</sequence>
<dbReference type="EC" id="3.1.26.4" evidence="4"/>
<reference evidence="13" key="1">
    <citation type="journal article" date="2020" name="Stud. Mycol.">
        <title>101 Dothideomycetes genomes: a test case for predicting lifestyles and emergence of pathogens.</title>
        <authorList>
            <person name="Haridas S."/>
            <person name="Albert R."/>
            <person name="Binder M."/>
            <person name="Bloem J."/>
            <person name="Labutti K."/>
            <person name="Salamov A."/>
            <person name="Andreopoulos B."/>
            <person name="Baker S."/>
            <person name="Barry K."/>
            <person name="Bills G."/>
            <person name="Bluhm B."/>
            <person name="Cannon C."/>
            <person name="Castanera R."/>
            <person name="Culley D."/>
            <person name="Daum C."/>
            <person name="Ezra D."/>
            <person name="Gonzalez J."/>
            <person name="Henrissat B."/>
            <person name="Kuo A."/>
            <person name="Liang C."/>
            <person name="Lipzen A."/>
            <person name="Lutzoni F."/>
            <person name="Magnuson J."/>
            <person name="Mondo S."/>
            <person name="Nolan M."/>
            <person name="Ohm R."/>
            <person name="Pangilinan J."/>
            <person name="Park H.-J."/>
            <person name="Ramirez L."/>
            <person name="Alfaro M."/>
            <person name="Sun H."/>
            <person name="Tritt A."/>
            <person name="Yoshinaga Y."/>
            <person name="Zwiers L.-H."/>
            <person name="Turgeon B."/>
            <person name="Goodwin S."/>
            <person name="Spatafora J."/>
            <person name="Crous P."/>
            <person name="Grigoriev I."/>
        </authorList>
    </citation>
    <scope>NUCLEOTIDE SEQUENCE</scope>
    <source>
        <strain evidence="13">CBS 627.86</strain>
    </source>
</reference>
<dbReference type="SUPFAM" id="SSF55658">
    <property type="entry name" value="L9 N-domain-like"/>
    <property type="match status" value="2"/>
</dbReference>
<feature type="region of interest" description="Disordered" evidence="11">
    <location>
        <begin position="17"/>
        <end position="43"/>
    </location>
</feature>
<evidence type="ECO:0000256" key="11">
    <source>
        <dbReference type="SAM" id="MobiDB-lite"/>
    </source>
</evidence>
<keyword evidence="6" id="KW-0540">Nuclease</keyword>
<evidence type="ECO:0000256" key="8">
    <source>
        <dbReference type="ARBA" id="ARBA00022759"/>
    </source>
</evidence>
<evidence type="ECO:0000256" key="10">
    <source>
        <dbReference type="ARBA" id="ARBA00022842"/>
    </source>
</evidence>
<comment type="function">
    <text evidence="2">Endonuclease that specifically degrades the RNA of RNA-DNA hybrids.</text>
</comment>
<dbReference type="Proteomes" id="UP000799770">
    <property type="component" value="Unassembled WGS sequence"/>
</dbReference>
<name>A0A6A5YT34_9PLEO</name>
<dbReference type="FunFam" id="3.40.970.10:FF:000001">
    <property type="entry name" value="Ribonuclease H1"/>
    <property type="match status" value="1"/>
</dbReference>
<evidence type="ECO:0000256" key="5">
    <source>
        <dbReference type="ARBA" id="ARBA00017721"/>
    </source>
</evidence>
<evidence type="ECO:0000256" key="7">
    <source>
        <dbReference type="ARBA" id="ARBA00022723"/>
    </source>
</evidence>
<dbReference type="Gene3D" id="3.40.970.10">
    <property type="entry name" value="Ribonuclease H1, N-terminal domain"/>
    <property type="match status" value="2"/>
</dbReference>
<keyword evidence="9" id="KW-0378">Hydrolase</keyword>
<dbReference type="InterPro" id="IPR037056">
    <property type="entry name" value="RNase_H1_N_sf"/>
</dbReference>
<dbReference type="GO" id="GO:0043137">
    <property type="term" value="P:DNA replication, removal of RNA primer"/>
    <property type="evidence" value="ECO:0007669"/>
    <property type="project" value="TreeGrafter"/>
</dbReference>